<accession>A0A9X3UNR9</accession>
<keyword evidence="6" id="KW-1185">Reference proteome</keyword>
<organism evidence="5 6">
    <name type="scientific">Hoeflea prorocentri</name>
    <dbReference type="NCBI Taxonomy" id="1922333"/>
    <lineage>
        <taxon>Bacteria</taxon>
        <taxon>Pseudomonadati</taxon>
        <taxon>Pseudomonadota</taxon>
        <taxon>Alphaproteobacteria</taxon>
        <taxon>Hyphomicrobiales</taxon>
        <taxon>Rhizobiaceae</taxon>
        <taxon>Hoeflea</taxon>
    </lineage>
</organism>
<dbReference type="Gene3D" id="3.40.50.300">
    <property type="entry name" value="P-loop containing nucleotide triphosphate hydrolases"/>
    <property type="match status" value="1"/>
</dbReference>
<dbReference type="CDD" id="cd03216">
    <property type="entry name" value="ABC_Carb_Monos_I"/>
    <property type="match status" value="1"/>
</dbReference>
<dbReference type="PROSITE" id="PS00211">
    <property type="entry name" value="ABC_TRANSPORTER_1"/>
    <property type="match status" value="1"/>
</dbReference>
<dbReference type="AlphaFoldDB" id="A0A9X3UNR9"/>
<evidence type="ECO:0000256" key="3">
    <source>
        <dbReference type="ARBA" id="ARBA00022840"/>
    </source>
</evidence>
<protein>
    <submittedName>
        <fullName evidence="5">ATP-binding cassette domain-containing protein</fullName>
    </submittedName>
</protein>
<proteinExistence type="inferred from homology"/>
<evidence type="ECO:0000313" key="5">
    <source>
        <dbReference type="EMBL" id="MDA5401580.1"/>
    </source>
</evidence>
<dbReference type="InterPro" id="IPR003593">
    <property type="entry name" value="AAA+_ATPase"/>
</dbReference>
<dbReference type="GO" id="GO:0016887">
    <property type="term" value="F:ATP hydrolysis activity"/>
    <property type="evidence" value="ECO:0007669"/>
    <property type="project" value="InterPro"/>
</dbReference>
<comment type="similarity">
    <text evidence="1">Belongs to the ABC transporter superfamily.</text>
</comment>
<dbReference type="PANTHER" id="PTHR43790:SF8">
    <property type="entry name" value="SUGAR ABC TRANSPORTER ATP-BINDING PROTEIN"/>
    <property type="match status" value="1"/>
</dbReference>
<dbReference type="SUPFAM" id="SSF52540">
    <property type="entry name" value="P-loop containing nucleoside triphosphate hydrolases"/>
    <property type="match status" value="1"/>
</dbReference>
<dbReference type="SMART" id="SM00382">
    <property type="entry name" value="AAA"/>
    <property type="match status" value="1"/>
</dbReference>
<dbReference type="Pfam" id="PF00005">
    <property type="entry name" value="ABC_tran"/>
    <property type="match status" value="1"/>
</dbReference>
<evidence type="ECO:0000313" key="6">
    <source>
        <dbReference type="Proteomes" id="UP001151234"/>
    </source>
</evidence>
<feature type="domain" description="ABC transporter" evidence="4">
    <location>
        <begin position="9"/>
        <end position="243"/>
    </location>
</feature>
<dbReference type="RefSeq" id="WP_267993560.1">
    <property type="nucleotide sequence ID" value="NZ_JAPJZI010000002.1"/>
</dbReference>
<sequence>MNQSQTPLIEVRNISKRYGNLEALRGVDFHISPNEIVGLLGDNGAGKSTLVKLLSGINPPSGGDVLAFGKPASLNSRQDAEAIGIETIYQDMAVVGEMEIWRNMFLGRELRGPLGFLREREMKDITMRELSSGVDISGIDSADQMVGSLSGGQRQAVAIARAVHFRKSILLLDEPTSALSVRETNKLLEYIDGLRDKGTSAAFVTHNIYHAYSICDRFVVMSHGSKVHDVVKGDTSVEDLTQMVINS</sequence>
<evidence type="ECO:0000259" key="4">
    <source>
        <dbReference type="PROSITE" id="PS50893"/>
    </source>
</evidence>
<dbReference type="InterPro" id="IPR003439">
    <property type="entry name" value="ABC_transporter-like_ATP-bd"/>
</dbReference>
<dbReference type="InterPro" id="IPR050107">
    <property type="entry name" value="ABC_carbohydrate_import_ATPase"/>
</dbReference>
<dbReference type="Proteomes" id="UP001151234">
    <property type="component" value="Unassembled WGS sequence"/>
</dbReference>
<dbReference type="InterPro" id="IPR027417">
    <property type="entry name" value="P-loop_NTPase"/>
</dbReference>
<comment type="caution">
    <text evidence="5">The sequence shown here is derived from an EMBL/GenBank/DDBJ whole genome shotgun (WGS) entry which is preliminary data.</text>
</comment>
<evidence type="ECO:0000256" key="2">
    <source>
        <dbReference type="ARBA" id="ARBA00022741"/>
    </source>
</evidence>
<keyword evidence="3 5" id="KW-0067">ATP-binding</keyword>
<evidence type="ECO:0000256" key="1">
    <source>
        <dbReference type="ARBA" id="ARBA00005417"/>
    </source>
</evidence>
<name>A0A9X3UNR9_9HYPH</name>
<gene>
    <name evidence="5" type="ORF">OQ273_23640</name>
</gene>
<dbReference type="InterPro" id="IPR017871">
    <property type="entry name" value="ABC_transporter-like_CS"/>
</dbReference>
<keyword evidence="2" id="KW-0547">Nucleotide-binding</keyword>
<dbReference type="EMBL" id="JAPJZI010000002">
    <property type="protein sequence ID" value="MDA5401580.1"/>
    <property type="molecule type" value="Genomic_DNA"/>
</dbReference>
<dbReference type="PROSITE" id="PS50893">
    <property type="entry name" value="ABC_TRANSPORTER_2"/>
    <property type="match status" value="1"/>
</dbReference>
<dbReference type="PANTHER" id="PTHR43790">
    <property type="entry name" value="CARBOHYDRATE TRANSPORT ATP-BINDING PROTEIN MG119-RELATED"/>
    <property type="match status" value="1"/>
</dbReference>
<dbReference type="GO" id="GO:0005524">
    <property type="term" value="F:ATP binding"/>
    <property type="evidence" value="ECO:0007669"/>
    <property type="project" value="UniProtKB-KW"/>
</dbReference>
<reference evidence="5" key="1">
    <citation type="submission" date="2022-11" db="EMBL/GenBank/DDBJ databases">
        <title>Draft genome sequence of Hoeflea poritis E7-10 and Hoeflea prorocentri PM5-8, separated from scleractinian coral Porites lutea and marine dinoflagellate.</title>
        <authorList>
            <person name="Zhang G."/>
            <person name="Wei Q."/>
            <person name="Cai L."/>
        </authorList>
    </citation>
    <scope>NUCLEOTIDE SEQUENCE</scope>
    <source>
        <strain evidence="5">PM5-8</strain>
    </source>
</reference>